<dbReference type="PaxDb" id="65489-OBART09G02660.1"/>
<dbReference type="Pfam" id="PF23635">
    <property type="entry name" value="Beta-prop_AT5G49610-like"/>
    <property type="match status" value="1"/>
</dbReference>
<dbReference type="Gramene" id="OBART09G02660.1">
    <property type="protein sequence ID" value="OBART09G02660.1"/>
    <property type="gene ID" value="OBART09G02660"/>
</dbReference>
<dbReference type="STRING" id="65489.A0A0D3H4A5"/>
<organism evidence="2">
    <name type="scientific">Oryza barthii</name>
    <dbReference type="NCBI Taxonomy" id="65489"/>
    <lineage>
        <taxon>Eukaryota</taxon>
        <taxon>Viridiplantae</taxon>
        <taxon>Streptophyta</taxon>
        <taxon>Embryophyta</taxon>
        <taxon>Tracheophyta</taxon>
        <taxon>Spermatophyta</taxon>
        <taxon>Magnoliopsida</taxon>
        <taxon>Liliopsida</taxon>
        <taxon>Poales</taxon>
        <taxon>Poaceae</taxon>
        <taxon>BOP clade</taxon>
        <taxon>Oryzoideae</taxon>
        <taxon>Oryzeae</taxon>
        <taxon>Oryzinae</taxon>
        <taxon>Oryza</taxon>
    </lineage>
</organism>
<evidence type="ECO:0000313" key="2">
    <source>
        <dbReference type="EnsemblPlants" id="OBART09G02660.1"/>
    </source>
</evidence>
<dbReference type="EnsemblPlants" id="OBART09G02660.1">
    <property type="protein sequence ID" value="OBART09G02660.1"/>
    <property type="gene ID" value="OBART09G02660"/>
</dbReference>
<dbReference type="AlphaFoldDB" id="A0A0D3H4A5"/>
<dbReference type="HOGENOM" id="CLU_024027_1_0_1"/>
<accession>A0A0D3H4A5</accession>
<sequence>MATTVATRGAALAFRRRLSLRHFSHSSASASLPLLLGHFHHPRPVPPRGSPGDLNMAPNVPAFQPLTPSSPRLSLDFVPDLSRFTILDSHLGLLLLRRHDDHGDAFLACDPVFRRHALFHPPPTMGRYSGGTVFSAALLSREAGAGGLHFEAVCVAVDVDAPRAWVATYRDGECRWRALPRSRDVAIDHRVRAAGSLYWHICNNPCALALDAATLQFSFLRAPAAMWDSTTHHKYRVGESPVDGRLYLASLERDGFQLWVRGSGEGSDHGWVLERHVRMQEVLDAVPWLPRDILIRHAHMWLSDIDAGRTEKVFIASFGYGRFSYHIDTGKLECLSTDDGMQYGHPIFPYFSAPSVDGSCLAVRAAGSLYWHIRNNSWTLALDTATLPFSFLRAPAAMWDSTTHHRYRVGEMPGAGGRLCVASLEPPGLLELWVLGSGEGSDHGWVMERRVRMLEVLDAVPWLPRNVLLRHLVLWLSDIDAGRTGKVFIATAGFGRFSYHLDTGEMECLATEDGMEYGQPIFPYFSATADG</sequence>
<protein>
    <recommendedName>
        <fullName evidence="1">F-box protein AT5G49610-like beta-propeller domain-containing protein</fullName>
    </recommendedName>
</protein>
<reference evidence="2" key="1">
    <citation type="journal article" date="2009" name="Rice">
        <title>De Novo Next Generation Sequencing of Plant Genomes.</title>
        <authorList>
            <person name="Rounsley S."/>
            <person name="Marri P.R."/>
            <person name="Yu Y."/>
            <person name="He R."/>
            <person name="Sisneros N."/>
            <person name="Goicoechea J.L."/>
            <person name="Lee S.J."/>
            <person name="Angelova A."/>
            <person name="Kudrna D."/>
            <person name="Luo M."/>
            <person name="Affourtit J."/>
            <person name="Desany B."/>
            <person name="Knight J."/>
            <person name="Niazi F."/>
            <person name="Egholm M."/>
            <person name="Wing R.A."/>
        </authorList>
    </citation>
    <scope>NUCLEOTIDE SEQUENCE [LARGE SCALE GENOMIC DNA]</scope>
    <source>
        <strain evidence="2">cv. IRGC 105608</strain>
    </source>
</reference>
<dbReference type="InterPro" id="IPR056594">
    <property type="entry name" value="AT5G49610-like_b-prop"/>
</dbReference>
<name>A0A0D3H4A5_9ORYZ</name>
<evidence type="ECO:0000259" key="1">
    <source>
        <dbReference type="Pfam" id="PF23635"/>
    </source>
</evidence>
<proteinExistence type="predicted"/>
<evidence type="ECO:0000313" key="3">
    <source>
        <dbReference type="Proteomes" id="UP000026960"/>
    </source>
</evidence>
<dbReference type="Proteomes" id="UP000026960">
    <property type="component" value="Chromosome 9"/>
</dbReference>
<keyword evidence="3" id="KW-1185">Reference proteome</keyword>
<dbReference type="PANTHER" id="PTHR33207">
    <property type="entry name" value="F-BOX DOMAIN CONTAINING PROTEIN-RELATED"/>
    <property type="match status" value="1"/>
</dbReference>
<reference evidence="2" key="2">
    <citation type="submission" date="2015-03" db="UniProtKB">
        <authorList>
            <consortium name="EnsemblPlants"/>
        </authorList>
    </citation>
    <scope>IDENTIFICATION</scope>
</reference>
<feature type="domain" description="F-box protein AT5G49610-like beta-propeller" evidence="1">
    <location>
        <begin position="86"/>
        <end position="285"/>
    </location>
</feature>